<sequence length="86" mass="8974">MMPVTKRLTVVAVVLVTAGAVLLSAGSIGFQATSDRPDANIGAGFALIAGPYVVGLGLVFALSAWLTHLTTRRRRPGTHRESSTRA</sequence>
<keyword evidence="1" id="KW-0812">Transmembrane</keyword>
<gene>
    <name evidence="2" type="ORF">CF165_19880</name>
</gene>
<proteinExistence type="predicted"/>
<dbReference type="RefSeq" id="WP_093949037.1">
    <property type="nucleotide sequence ID" value="NZ_NMUL01000017.1"/>
</dbReference>
<organism evidence="2 3">
    <name type="scientific">Amycolatopsis vastitatis</name>
    <dbReference type="NCBI Taxonomy" id="1905142"/>
    <lineage>
        <taxon>Bacteria</taxon>
        <taxon>Bacillati</taxon>
        <taxon>Actinomycetota</taxon>
        <taxon>Actinomycetes</taxon>
        <taxon>Pseudonocardiales</taxon>
        <taxon>Pseudonocardiaceae</taxon>
        <taxon>Amycolatopsis</taxon>
    </lineage>
</organism>
<dbReference type="AlphaFoldDB" id="A0A229T694"/>
<evidence type="ECO:0000256" key="1">
    <source>
        <dbReference type="SAM" id="Phobius"/>
    </source>
</evidence>
<name>A0A229T694_9PSEU</name>
<dbReference type="Proteomes" id="UP000215199">
    <property type="component" value="Unassembled WGS sequence"/>
</dbReference>
<reference evidence="3" key="1">
    <citation type="submission" date="2017-07" db="EMBL/GenBank/DDBJ databases">
        <title>Comparative genome mining reveals phylogenetic distribution patterns of secondary metabolites in Amycolatopsis.</title>
        <authorList>
            <person name="Adamek M."/>
            <person name="Alanjary M."/>
            <person name="Sales-Ortells H."/>
            <person name="Goodfellow M."/>
            <person name="Bull A.T."/>
            <person name="Kalinowski J."/>
            <person name="Ziemert N."/>
        </authorList>
    </citation>
    <scope>NUCLEOTIDE SEQUENCE [LARGE SCALE GENOMIC DNA]</scope>
    <source>
        <strain evidence="3">H5</strain>
    </source>
</reference>
<keyword evidence="3" id="KW-1185">Reference proteome</keyword>
<keyword evidence="1" id="KW-1133">Transmembrane helix</keyword>
<dbReference type="EMBL" id="NMUL01000017">
    <property type="protein sequence ID" value="OXM66623.1"/>
    <property type="molecule type" value="Genomic_DNA"/>
</dbReference>
<feature type="transmembrane region" description="Helical" evidence="1">
    <location>
        <begin position="41"/>
        <end position="66"/>
    </location>
</feature>
<accession>A0A229T694</accession>
<protein>
    <submittedName>
        <fullName evidence="2">Uncharacterized protein</fullName>
    </submittedName>
</protein>
<keyword evidence="1" id="KW-0472">Membrane</keyword>
<evidence type="ECO:0000313" key="2">
    <source>
        <dbReference type="EMBL" id="OXM66623.1"/>
    </source>
</evidence>
<dbReference type="OrthoDB" id="3629300at2"/>
<evidence type="ECO:0000313" key="3">
    <source>
        <dbReference type="Proteomes" id="UP000215199"/>
    </source>
</evidence>
<comment type="caution">
    <text evidence="2">The sequence shown here is derived from an EMBL/GenBank/DDBJ whole genome shotgun (WGS) entry which is preliminary data.</text>
</comment>